<protein>
    <recommendedName>
        <fullName evidence="4">Type II toxin-antitoxin system RelE/ParE family toxin</fullName>
    </recommendedName>
</protein>
<evidence type="ECO:0000256" key="1">
    <source>
        <dbReference type="SAM" id="MobiDB-lite"/>
    </source>
</evidence>
<evidence type="ECO:0000313" key="3">
    <source>
        <dbReference type="Proteomes" id="UP001058124"/>
    </source>
</evidence>
<dbReference type="InterPro" id="IPR009241">
    <property type="entry name" value="HigB-like"/>
</dbReference>
<evidence type="ECO:0000313" key="2">
    <source>
        <dbReference type="EMBL" id="GKX57419.1"/>
    </source>
</evidence>
<reference evidence="2" key="1">
    <citation type="submission" date="2022-06" db="EMBL/GenBank/DDBJ databases">
        <title>Draft genome sequences of Leminorella grimontii str. JCM5902.</title>
        <authorList>
            <person name="Wakabayashi Y."/>
            <person name="Kojima K."/>
        </authorList>
    </citation>
    <scope>NUCLEOTIDE SEQUENCE</scope>
    <source>
        <strain evidence="2">JCM 5902</strain>
    </source>
</reference>
<evidence type="ECO:0008006" key="4">
    <source>
        <dbReference type="Google" id="ProtNLM"/>
    </source>
</evidence>
<dbReference type="Pfam" id="PF05973">
    <property type="entry name" value="Gp49"/>
    <property type="match status" value="1"/>
</dbReference>
<dbReference type="AlphaFoldDB" id="A0AAV5N8T9"/>
<feature type="region of interest" description="Disordered" evidence="1">
    <location>
        <begin position="95"/>
        <end position="116"/>
    </location>
</feature>
<name>A0AAV5N8T9_9GAMM</name>
<comment type="caution">
    <text evidence="2">The sequence shown here is derived from an EMBL/GenBank/DDBJ whole genome shotgun (WGS) entry which is preliminary data.</text>
</comment>
<dbReference type="EMBL" id="BRLH01000015">
    <property type="protein sequence ID" value="GKX57419.1"/>
    <property type="molecule type" value="Genomic_DNA"/>
</dbReference>
<keyword evidence="3" id="KW-1185">Reference proteome</keyword>
<accession>A0AAV5N8T9</accession>
<proteinExistence type="predicted"/>
<gene>
    <name evidence="2" type="ORF">SOASR030_35310</name>
</gene>
<organism evidence="2 3">
    <name type="scientific">Leminorella grimontii</name>
    <dbReference type="NCBI Taxonomy" id="82981"/>
    <lineage>
        <taxon>Bacteria</taxon>
        <taxon>Pseudomonadati</taxon>
        <taxon>Pseudomonadota</taxon>
        <taxon>Gammaproteobacteria</taxon>
        <taxon>Enterobacterales</taxon>
        <taxon>Budviciaceae</taxon>
        <taxon>Leminorella</taxon>
    </lineage>
</organism>
<sequence>MSEKATMPEEKAIVWMGTSFEDVLAFPRTVRKEVGYQLHRVQYGIEPKDWKPFSEVGAGVNEIRVRDASGTYRVMYVAKFDEAIYVLHGFQKKTQQTDKRYRQNALQPGNPTAGKR</sequence>
<dbReference type="Proteomes" id="UP001058124">
    <property type="component" value="Unassembled WGS sequence"/>
</dbReference>